<name>A0A5P6NAY4_9SPHN</name>
<dbReference type="InterPro" id="IPR016181">
    <property type="entry name" value="Acyl_CoA_acyltransferase"/>
</dbReference>
<dbReference type="Pfam" id="PF13480">
    <property type="entry name" value="Acetyltransf_6"/>
    <property type="match status" value="1"/>
</dbReference>
<sequence length="382" mass="42494">MAWSANWAWHRALRAAGRQTIRSNPSLSAHGARRPEFSADAMTKAAPACPETFALDTLAQEGPADRGFLRSAWFAAGDSPADRVLIARDNEDAPLAGLAFDHRRIGPLSVKQVAGSYWPFRGIPLAPRASRESLARALRALRSEIGRIWRIGPLRADDPEARKLLDGARAAGWRTLERPVGRIFEIDLKTLKERGTWPSSRGAQKNRWRVRQIEKDGPVAIRSFTGSDWLTEDRDAIAEIERRSWVGQLEQGGDTKFADPAMRRFWESICADPDLARMIYGMIMTVANRPIAFTFGLDCGPMRYCIANGYDQAFAKFSPGRVLLYADFEAAYERGIERIDWGLGDAGYKEGMGARPDAEMIDVLLVRPAILAALLSPLWVRG</sequence>
<proteinExistence type="predicted"/>
<accession>A0A5P6NAY4</accession>
<dbReference type="Proteomes" id="UP000325385">
    <property type="component" value="Chromosome"/>
</dbReference>
<dbReference type="AlphaFoldDB" id="A0A5P6NAY4"/>
<feature type="domain" description="BioF2-like acetyltransferase" evidence="1">
    <location>
        <begin position="209"/>
        <end position="350"/>
    </location>
</feature>
<dbReference type="GO" id="GO:0016740">
    <property type="term" value="F:transferase activity"/>
    <property type="evidence" value="ECO:0007669"/>
    <property type="project" value="UniProtKB-KW"/>
</dbReference>
<dbReference type="EMBL" id="CP032228">
    <property type="protein sequence ID" value="QFI63187.1"/>
    <property type="molecule type" value="Genomic_DNA"/>
</dbReference>
<organism evidence="2 3">
    <name type="scientific">Qipengyuania flava</name>
    <dbReference type="NCBI Taxonomy" id="192812"/>
    <lineage>
        <taxon>Bacteria</taxon>
        <taxon>Pseudomonadati</taxon>
        <taxon>Pseudomonadota</taxon>
        <taxon>Alphaproteobacteria</taxon>
        <taxon>Sphingomonadales</taxon>
        <taxon>Erythrobacteraceae</taxon>
        <taxon>Qipengyuania</taxon>
    </lineage>
</organism>
<dbReference type="InterPro" id="IPR038740">
    <property type="entry name" value="BioF2-like_GNAT_dom"/>
</dbReference>
<dbReference type="Gene3D" id="3.40.630.30">
    <property type="match status" value="1"/>
</dbReference>
<dbReference type="SUPFAM" id="SSF55729">
    <property type="entry name" value="Acyl-CoA N-acyltransferases (Nat)"/>
    <property type="match status" value="1"/>
</dbReference>
<reference evidence="3" key="1">
    <citation type="submission" date="2018-09" db="EMBL/GenBank/DDBJ databases">
        <title>Nocardia yunnanensis sp. nov., an actinomycete isolated from a soil sample.</title>
        <authorList>
            <person name="Zhang J."/>
        </authorList>
    </citation>
    <scope>NUCLEOTIDE SEQUENCE [LARGE SCALE GENOMIC DNA]</scope>
    <source>
        <strain evidence="3">21-3</strain>
    </source>
</reference>
<evidence type="ECO:0000259" key="1">
    <source>
        <dbReference type="Pfam" id="PF13480"/>
    </source>
</evidence>
<keyword evidence="2" id="KW-0808">Transferase</keyword>
<evidence type="ECO:0000313" key="3">
    <source>
        <dbReference type="Proteomes" id="UP000325385"/>
    </source>
</evidence>
<gene>
    <name evidence="2" type="ORF">D0Y83_07815</name>
</gene>
<protein>
    <submittedName>
        <fullName evidence="2">GNAT family N-acetyltransferase</fullName>
    </submittedName>
</protein>
<evidence type="ECO:0000313" key="2">
    <source>
        <dbReference type="EMBL" id="QFI63187.1"/>
    </source>
</evidence>